<evidence type="ECO:0000313" key="1">
    <source>
        <dbReference type="EMBL" id="KAI3699948.1"/>
    </source>
</evidence>
<organism evidence="1 2">
    <name type="scientific">Cichorium intybus</name>
    <name type="common">Chicory</name>
    <dbReference type="NCBI Taxonomy" id="13427"/>
    <lineage>
        <taxon>Eukaryota</taxon>
        <taxon>Viridiplantae</taxon>
        <taxon>Streptophyta</taxon>
        <taxon>Embryophyta</taxon>
        <taxon>Tracheophyta</taxon>
        <taxon>Spermatophyta</taxon>
        <taxon>Magnoliopsida</taxon>
        <taxon>eudicotyledons</taxon>
        <taxon>Gunneridae</taxon>
        <taxon>Pentapetalae</taxon>
        <taxon>asterids</taxon>
        <taxon>campanulids</taxon>
        <taxon>Asterales</taxon>
        <taxon>Asteraceae</taxon>
        <taxon>Cichorioideae</taxon>
        <taxon>Cichorieae</taxon>
        <taxon>Cichoriinae</taxon>
        <taxon>Cichorium</taxon>
    </lineage>
</organism>
<name>A0ACB8ZRV6_CICIN</name>
<dbReference type="EMBL" id="CM042016">
    <property type="protein sequence ID" value="KAI3699948.1"/>
    <property type="molecule type" value="Genomic_DNA"/>
</dbReference>
<evidence type="ECO:0000313" key="2">
    <source>
        <dbReference type="Proteomes" id="UP001055811"/>
    </source>
</evidence>
<sequence length="237" mass="27557">MFKNEIQMMINQKSYHVVNSEKWAPGRQPKQFEDLNQFQELKEDEIKPNVINSLSEANLNLNPKPHLIGIRKRGNTNTEHKEEKVFQVSHIRLCVKEPDTQPSQLLILGDTIPNVREVKTYESASALSLANFTSLLIEFVTRLQNLMSAFEENSEKAKFSDPMNPLEAKETMGLWTRVVDFFSRYKAEMKHKSADIIAKQQEFHDDAKDFGMMEMGLRSFILLKAYKNRANRFNLLF</sequence>
<reference evidence="2" key="1">
    <citation type="journal article" date="2022" name="Mol. Ecol. Resour.">
        <title>The genomes of chicory, endive, great burdock and yacon provide insights into Asteraceae palaeo-polyploidization history and plant inulin production.</title>
        <authorList>
            <person name="Fan W."/>
            <person name="Wang S."/>
            <person name="Wang H."/>
            <person name="Wang A."/>
            <person name="Jiang F."/>
            <person name="Liu H."/>
            <person name="Zhao H."/>
            <person name="Xu D."/>
            <person name="Zhang Y."/>
        </authorList>
    </citation>
    <scope>NUCLEOTIDE SEQUENCE [LARGE SCALE GENOMIC DNA]</scope>
    <source>
        <strain evidence="2">cv. Punajuju</strain>
    </source>
</reference>
<dbReference type="Proteomes" id="UP001055811">
    <property type="component" value="Linkage Group LG08"/>
</dbReference>
<protein>
    <submittedName>
        <fullName evidence="1">Uncharacterized protein</fullName>
    </submittedName>
</protein>
<reference evidence="1 2" key="2">
    <citation type="journal article" date="2022" name="Mol. Ecol. Resour.">
        <title>The genomes of chicory, endive, great burdock and yacon provide insights into Asteraceae paleo-polyploidization history and plant inulin production.</title>
        <authorList>
            <person name="Fan W."/>
            <person name="Wang S."/>
            <person name="Wang H."/>
            <person name="Wang A."/>
            <person name="Jiang F."/>
            <person name="Liu H."/>
            <person name="Zhao H."/>
            <person name="Xu D."/>
            <person name="Zhang Y."/>
        </authorList>
    </citation>
    <scope>NUCLEOTIDE SEQUENCE [LARGE SCALE GENOMIC DNA]</scope>
    <source>
        <strain evidence="2">cv. Punajuju</strain>
        <tissue evidence="1">Leaves</tissue>
    </source>
</reference>
<accession>A0ACB8ZRV6</accession>
<keyword evidence="2" id="KW-1185">Reference proteome</keyword>
<proteinExistence type="predicted"/>
<comment type="caution">
    <text evidence="1">The sequence shown here is derived from an EMBL/GenBank/DDBJ whole genome shotgun (WGS) entry which is preliminary data.</text>
</comment>
<gene>
    <name evidence="1" type="ORF">L2E82_44558</name>
</gene>